<dbReference type="AlphaFoldDB" id="A0A0C1R3T3"/>
<protein>
    <submittedName>
        <fullName evidence="2">Uncharacterized protein</fullName>
    </submittedName>
</protein>
<keyword evidence="3" id="KW-1185">Reference proteome</keyword>
<sequence length="78" mass="9519">MKRKDLFITLLAILMIIFIGSLNYIKLIKDDKIALYHSHRIKSEFQKYTYNKENKYRSYSLKCKCDDNILKIHLYSRR</sequence>
<name>A0A0C1R3T3_9CLOT</name>
<accession>A0A0C1R3T3</accession>
<gene>
    <name evidence="2" type="ORF">U732_514</name>
</gene>
<keyword evidence="1" id="KW-1133">Transmembrane helix</keyword>
<evidence type="ECO:0000313" key="2">
    <source>
        <dbReference type="EMBL" id="KIE45126.1"/>
    </source>
</evidence>
<feature type="transmembrane region" description="Helical" evidence="1">
    <location>
        <begin position="6"/>
        <end position="25"/>
    </location>
</feature>
<evidence type="ECO:0000256" key="1">
    <source>
        <dbReference type="SAM" id="Phobius"/>
    </source>
</evidence>
<dbReference type="RefSeq" id="WP_039636405.1">
    <property type="nucleotide sequence ID" value="NZ_AYSO01000020.1"/>
</dbReference>
<reference evidence="2 3" key="1">
    <citation type="journal article" date="2015" name="Infect. Genet. Evol.">
        <title>Genomic sequences of six botulinum neurotoxin-producing strains representing three clostridial species illustrate the mobility and diversity of botulinum neurotoxin genes.</title>
        <authorList>
            <person name="Smith T.J."/>
            <person name="Hill K.K."/>
            <person name="Xie G."/>
            <person name="Foley B.T."/>
            <person name="Williamson C.H."/>
            <person name="Foster J.T."/>
            <person name="Johnson S.L."/>
            <person name="Chertkov O."/>
            <person name="Teshima H."/>
            <person name="Gibbons H.S."/>
            <person name="Johnsky L.A."/>
            <person name="Karavis M.A."/>
            <person name="Smith L.A."/>
        </authorList>
    </citation>
    <scope>NUCLEOTIDE SEQUENCE [LARGE SCALE GENOMIC DNA]</scope>
    <source>
        <strain evidence="2 3">CDC 2741</strain>
    </source>
</reference>
<organism evidence="2 3">
    <name type="scientific">Clostridium argentinense CDC 2741</name>
    <dbReference type="NCBI Taxonomy" id="1418104"/>
    <lineage>
        <taxon>Bacteria</taxon>
        <taxon>Bacillati</taxon>
        <taxon>Bacillota</taxon>
        <taxon>Clostridia</taxon>
        <taxon>Eubacteriales</taxon>
        <taxon>Clostridiaceae</taxon>
        <taxon>Clostridium</taxon>
    </lineage>
</organism>
<keyword evidence="1" id="KW-0812">Transmembrane</keyword>
<comment type="caution">
    <text evidence="2">The sequence shown here is derived from an EMBL/GenBank/DDBJ whole genome shotgun (WGS) entry which is preliminary data.</text>
</comment>
<dbReference type="EMBL" id="AYSO01000020">
    <property type="protein sequence ID" value="KIE45126.1"/>
    <property type="molecule type" value="Genomic_DNA"/>
</dbReference>
<keyword evidence="1" id="KW-0472">Membrane</keyword>
<dbReference type="Proteomes" id="UP000031366">
    <property type="component" value="Unassembled WGS sequence"/>
</dbReference>
<proteinExistence type="predicted"/>
<evidence type="ECO:0000313" key="3">
    <source>
        <dbReference type="Proteomes" id="UP000031366"/>
    </source>
</evidence>
<dbReference type="STRING" id="29341.RSJ17_05370"/>